<dbReference type="AlphaFoldDB" id="A0A4V2ZUQ8"/>
<organism evidence="1 2">
    <name type="scientific">Paraburkholderia guartelaensis</name>
    <dbReference type="NCBI Taxonomy" id="2546446"/>
    <lineage>
        <taxon>Bacteria</taxon>
        <taxon>Pseudomonadati</taxon>
        <taxon>Pseudomonadota</taxon>
        <taxon>Betaproteobacteria</taxon>
        <taxon>Burkholderiales</taxon>
        <taxon>Burkholderiaceae</taxon>
        <taxon>Paraburkholderia</taxon>
    </lineage>
</organism>
<dbReference type="RefSeq" id="WP_133190737.1">
    <property type="nucleotide sequence ID" value="NZ_SMOD01000078.1"/>
</dbReference>
<dbReference type="Proteomes" id="UP000295606">
    <property type="component" value="Unassembled WGS sequence"/>
</dbReference>
<reference evidence="1 2" key="1">
    <citation type="submission" date="2019-03" db="EMBL/GenBank/DDBJ databases">
        <title>Paraburkholderia sp. isolated from native Mimosa gymnas in Guartela State Park, Brazil.</title>
        <authorList>
            <person name="Paulitsch F."/>
            <person name="Hungria M."/>
            <person name="Delamuta J.R.M."/>
            <person name="Ribeiro R.A."/>
            <person name="Dall'Agnol R."/>
            <person name="Silva J.S.B."/>
        </authorList>
    </citation>
    <scope>NUCLEOTIDE SEQUENCE [LARGE SCALE GENOMIC DNA]</scope>
    <source>
        <strain evidence="1 2">CNPSo 3008</strain>
    </source>
</reference>
<gene>
    <name evidence="1" type="ORF">E1N52_41520</name>
</gene>
<dbReference type="EMBL" id="SMOD01000078">
    <property type="protein sequence ID" value="TDG02107.1"/>
    <property type="molecule type" value="Genomic_DNA"/>
</dbReference>
<evidence type="ECO:0000313" key="2">
    <source>
        <dbReference type="Proteomes" id="UP000295606"/>
    </source>
</evidence>
<name>A0A4V2ZUQ8_9BURK</name>
<evidence type="ECO:0000313" key="1">
    <source>
        <dbReference type="EMBL" id="TDG02107.1"/>
    </source>
</evidence>
<comment type="caution">
    <text evidence="1">The sequence shown here is derived from an EMBL/GenBank/DDBJ whole genome shotgun (WGS) entry which is preliminary data.</text>
</comment>
<protein>
    <submittedName>
        <fullName evidence="1">Uncharacterized protein</fullName>
    </submittedName>
</protein>
<proteinExistence type="predicted"/>
<accession>A0A4V2ZUQ8</accession>
<dbReference type="OrthoDB" id="6506396at2"/>
<sequence>MIERLSDMSRECRRWAVSDAGTRLPVWFKSTFAHVAPDEYQELVQVWSEEPVLRDMSAMLSALQPEHLVTIACPYCENRNITLLKPTQAFYHCDACDSNFSGRKTRRFIAFSVRAIHASMQRSRFAVGLMDTV</sequence>